<dbReference type="AlphaFoldDB" id="A0A8J7MR96"/>
<evidence type="ECO:0000259" key="3">
    <source>
        <dbReference type="PROSITE" id="PS51186"/>
    </source>
</evidence>
<proteinExistence type="predicted"/>
<comment type="caution">
    <text evidence="4">The sequence shown here is derived from an EMBL/GenBank/DDBJ whole genome shotgun (WGS) entry which is preliminary data.</text>
</comment>
<dbReference type="GO" id="GO:0016747">
    <property type="term" value="F:acyltransferase activity, transferring groups other than amino-acyl groups"/>
    <property type="evidence" value="ECO:0007669"/>
    <property type="project" value="InterPro"/>
</dbReference>
<evidence type="ECO:0000256" key="1">
    <source>
        <dbReference type="ARBA" id="ARBA00022679"/>
    </source>
</evidence>
<organism evidence="4 5">
    <name type="scientific">Fuscibacter oryzae</name>
    <dbReference type="NCBI Taxonomy" id="2803939"/>
    <lineage>
        <taxon>Bacteria</taxon>
        <taxon>Pseudomonadati</taxon>
        <taxon>Pseudomonadota</taxon>
        <taxon>Alphaproteobacteria</taxon>
        <taxon>Rhodobacterales</taxon>
        <taxon>Paracoccaceae</taxon>
        <taxon>Fuscibacter</taxon>
    </lineage>
</organism>
<dbReference type="Gene3D" id="3.40.630.30">
    <property type="match status" value="1"/>
</dbReference>
<dbReference type="InterPro" id="IPR050832">
    <property type="entry name" value="Bact_Acetyltransf"/>
</dbReference>
<dbReference type="CDD" id="cd04301">
    <property type="entry name" value="NAT_SF"/>
    <property type="match status" value="1"/>
</dbReference>
<dbReference type="Pfam" id="PF00583">
    <property type="entry name" value="Acetyltransf_1"/>
    <property type="match status" value="1"/>
</dbReference>
<keyword evidence="2" id="KW-0012">Acyltransferase</keyword>
<name>A0A8J7MR96_9RHOB</name>
<dbReference type="PANTHER" id="PTHR43877">
    <property type="entry name" value="AMINOALKYLPHOSPHONATE N-ACETYLTRANSFERASE-RELATED-RELATED"/>
    <property type="match status" value="1"/>
</dbReference>
<dbReference type="InterPro" id="IPR000182">
    <property type="entry name" value="GNAT_dom"/>
</dbReference>
<dbReference type="Proteomes" id="UP000619033">
    <property type="component" value="Unassembled WGS sequence"/>
</dbReference>
<evidence type="ECO:0000256" key="2">
    <source>
        <dbReference type="ARBA" id="ARBA00023315"/>
    </source>
</evidence>
<keyword evidence="1" id="KW-0808">Transferase</keyword>
<evidence type="ECO:0000313" key="5">
    <source>
        <dbReference type="Proteomes" id="UP000619033"/>
    </source>
</evidence>
<gene>
    <name evidence="4" type="ORF">JI744_09310</name>
</gene>
<reference evidence="4" key="1">
    <citation type="submission" date="2021-01" db="EMBL/GenBank/DDBJ databases">
        <title>Genome seq and assembly of Tabrizicola sp. KVB23.</title>
        <authorList>
            <person name="Chhetri G."/>
        </authorList>
    </citation>
    <scope>NUCLEOTIDE SEQUENCE</scope>
    <source>
        <strain evidence="4">KVB23</strain>
    </source>
</reference>
<sequence>MTVSVRAARPEDAAAMAEILNQIIRIGGTTAHQEPKSAEAVRRDYIDGPEVQTSVVAEVGGQIVGWQSIGLWQGDAHIGTFVQPGLQAGGVGAALFALTCDQARAAGNTQIEAAIRADNVPGLAYYARMGFRDVGAEPEFALNDGRVVGRMHRRYDL</sequence>
<dbReference type="InterPro" id="IPR016181">
    <property type="entry name" value="Acyl_CoA_acyltransferase"/>
</dbReference>
<dbReference type="PROSITE" id="PS51186">
    <property type="entry name" value="GNAT"/>
    <property type="match status" value="1"/>
</dbReference>
<keyword evidence="5" id="KW-1185">Reference proteome</keyword>
<feature type="domain" description="N-acetyltransferase" evidence="3">
    <location>
        <begin position="3"/>
        <end position="156"/>
    </location>
</feature>
<evidence type="ECO:0000313" key="4">
    <source>
        <dbReference type="EMBL" id="MBL4928301.1"/>
    </source>
</evidence>
<dbReference type="SUPFAM" id="SSF55729">
    <property type="entry name" value="Acyl-CoA N-acyltransferases (Nat)"/>
    <property type="match status" value="1"/>
</dbReference>
<dbReference type="RefSeq" id="WP_202659920.1">
    <property type="nucleotide sequence ID" value="NZ_JAESVP010000004.1"/>
</dbReference>
<dbReference type="EMBL" id="JAESVP010000004">
    <property type="protein sequence ID" value="MBL4928301.1"/>
    <property type="molecule type" value="Genomic_DNA"/>
</dbReference>
<accession>A0A8J7MR96</accession>
<protein>
    <submittedName>
        <fullName evidence="4">GNAT family N-acetyltransferase</fullName>
    </submittedName>
</protein>
<dbReference type="PANTHER" id="PTHR43877:SF1">
    <property type="entry name" value="ACETYLTRANSFERASE"/>
    <property type="match status" value="1"/>
</dbReference>